<evidence type="ECO:0000259" key="2">
    <source>
        <dbReference type="Pfam" id="PF23156"/>
    </source>
</evidence>
<proteinExistence type="predicted"/>
<feature type="non-terminal residue" evidence="3">
    <location>
        <position position="300"/>
    </location>
</feature>
<sequence>PHFFFPCPLQAADSRKEKPSSVLPPSVLPPLLCAFVNGGSLLRRRLLLLLPVPLRIPLGILPGCPRRRLLLLRLLHAGLVLPLPRPRPVSRSLYPPPPDPPPSPPPAARSARPSHHQRILRGGDMAIRTLAHQKPAAAAAAAAGGGGRKAGSGSGGAAGNRILVTVNVLGSAGPIRFVTSEGELVAAVIGTALRSYAREGRLPVLGSDHNDFLLFCSHSNYMDALNPSEPIGANGGRNFVLCKKQLQQVALTVPNRVVAGGSAVLTVQPHSQSAVEKKGGNGGSWKAWLNKSFNFKISSH</sequence>
<evidence type="ECO:0000313" key="4">
    <source>
        <dbReference type="Proteomes" id="UP000652761"/>
    </source>
</evidence>
<evidence type="ECO:0000313" key="3">
    <source>
        <dbReference type="EMBL" id="MQL68577.1"/>
    </source>
</evidence>
<dbReference type="InterPro" id="IPR040358">
    <property type="entry name" value="At4g22758-like"/>
</dbReference>
<dbReference type="InterPro" id="IPR055482">
    <property type="entry name" value="DUF7054"/>
</dbReference>
<dbReference type="PANTHER" id="PTHR33270:SF18">
    <property type="entry name" value="OS02G0324700 PROTEIN"/>
    <property type="match status" value="1"/>
</dbReference>
<organism evidence="3 4">
    <name type="scientific">Colocasia esculenta</name>
    <name type="common">Wild taro</name>
    <name type="synonym">Arum esculentum</name>
    <dbReference type="NCBI Taxonomy" id="4460"/>
    <lineage>
        <taxon>Eukaryota</taxon>
        <taxon>Viridiplantae</taxon>
        <taxon>Streptophyta</taxon>
        <taxon>Embryophyta</taxon>
        <taxon>Tracheophyta</taxon>
        <taxon>Spermatophyta</taxon>
        <taxon>Magnoliopsida</taxon>
        <taxon>Liliopsida</taxon>
        <taxon>Araceae</taxon>
        <taxon>Aroideae</taxon>
        <taxon>Colocasieae</taxon>
        <taxon>Colocasia</taxon>
    </lineage>
</organism>
<dbReference type="EMBL" id="NMUH01000016">
    <property type="protein sequence ID" value="MQL68577.1"/>
    <property type="molecule type" value="Genomic_DNA"/>
</dbReference>
<dbReference type="OrthoDB" id="1919859at2759"/>
<evidence type="ECO:0000256" key="1">
    <source>
        <dbReference type="SAM" id="MobiDB-lite"/>
    </source>
</evidence>
<dbReference type="AlphaFoldDB" id="A0A843TEH2"/>
<gene>
    <name evidence="3" type="ORF">Taro_000823</name>
</gene>
<feature type="region of interest" description="Disordered" evidence="1">
    <location>
        <begin position="91"/>
        <end position="116"/>
    </location>
</feature>
<name>A0A843TEH2_COLES</name>
<feature type="domain" description="DUF7054" evidence="2">
    <location>
        <begin position="160"/>
        <end position="242"/>
    </location>
</feature>
<keyword evidence="4" id="KW-1185">Reference proteome</keyword>
<reference evidence="3" key="1">
    <citation type="submission" date="2017-07" db="EMBL/GenBank/DDBJ databases">
        <title>Taro Niue Genome Assembly and Annotation.</title>
        <authorList>
            <person name="Atibalentja N."/>
            <person name="Keating K."/>
            <person name="Fields C.J."/>
        </authorList>
    </citation>
    <scope>NUCLEOTIDE SEQUENCE</scope>
    <source>
        <strain evidence="3">Niue_2</strain>
        <tissue evidence="3">Leaf</tissue>
    </source>
</reference>
<comment type="caution">
    <text evidence="3">The sequence shown here is derived from an EMBL/GenBank/DDBJ whole genome shotgun (WGS) entry which is preliminary data.</text>
</comment>
<dbReference type="PANTHER" id="PTHR33270">
    <property type="entry name" value="BNAC05G50380D PROTEIN"/>
    <property type="match status" value="1"/>
</dbReference>
<dbReference type="Proteomes" id="UP000652761">
    <property type="component" value="Unassembled WGS sequence"/>
</dbReference>
<dbReference type="Pfam" id="PF23156">
    <property type="entry name" value="DUF7054"/>
    <property type="match status" value="1"/>
</dbReference>
<accession>A0A843TEH2</accession>
<feature type="compositionally biased region" description="Pro residues" evidence="1">
    <location>
        <begin position="94"/>
        <end position="107"/>
    </location>
</feature>
<protein>
    <recommendedName>
        <fullName evidence="2">DUF7054 domain-containing protein</fullName>
    </recommendedName>
</protein>